<name>A0A9D7E7R2_9PROT</name>
<dbReference type="Proteomes" id="UP000807785">
    <property type="component" value="Unassembled WGS sequence"/>
</dbReference>
<dbReference type="PANTHER" id="PTHR11220:SF58">
    <property type="entry name" value="SOUL HEME-BINDING FAMILY PROTEIN"/>
    <property type="match status" value="1"/>
</dbReference>
<dbReference type="EMBL" id="JADJEV010000005">
    <property type="protein sequence ID" value="MBK6975529.1"/>
    <property type="molecule type" value="Genomic_DNA"/>
</dbReference>
<dbReference type="Pfam" id="PF04832">
    <property type="entry name" value="SOUL"/>
    <property type="match status" value="1"/>
</dbReference>
<sequence length="182" mass="20539">MAIDEPRFAVVSAHDDFEVRRYEPYVVAETVVVAAAEEAGNQGFRILAEYIFGANKGSRKIEMTAPVAQTSTRIAMTAPVAQSARPDGYVVQFAMPREWSLETLPEPIDSRVVLRTMPGRTLAVIGYSGTWSQSRYLEHLGKLQDALARAGLSSRGEPIWARYDPPWKPWFLRRNEIWLELE</sequence>
<dbReference type="Gene3D" id="3.20.80.10">
    <property type="entry name" value="Regulatory factor, effector binding domain"/>
    <property type="match status" value="1"/>
</dbReference>
<reference evidence="1" key="1">
    <citation type="submission" date="2020-10" db="EMBL/GenBank/DDBJ databases">
        <title>Connecting structure to function with the recovery of over 1000 high-quality activated sludge metagenome-assembled genomes encoding full-length rRNA genes using long-read sequencing.</title>
        <authorList>
            <person name="Singleton C.M."/>
            <person name="Petriglieri F."/>
            <person name="Kristensen J.M."/>
            <person name="Kirkegaard R.H."/>
            <person name="Michaelsen T.Y."/>
            <person name="Andersen M.H."/>
            <person name="Karst S.M."/>
            <person name="Dueholm M.S."/>
            <person name="Nielsen P.H."/>
            <person name="Albertsen M."/>
        </authorList>
    </citation>
    <scope>NUCLEOTIDE SEQUENCE</scope>
    <source>
        <strain evidence="1">Bjer_18-Q3-R1-45_BAT3C.347</strain>
    </source>
</reference>
<comment type="caution">
    <text evidence="1">The sequence shown here is derived from an EMBL/GenBank/DDBJ whole genome shotgun (WGS) entry which is preliminary data.</text>
</comment>
<dbReference type="AlphaFoldDB" id="A0A9D7E7R2"/>
<protein>
    <submittedName>
        <fullName evidence="1">Heme-binding protein</fullName>
    </submittedName>
</protein>
<proteinExistence type="predicted"/>
<dbReference type="PANTHER" id="PTHR11220">
    <property type="entry name" value="HEME-BINDING PROTEIN-RELATED"/>
    <property type="match status" value="1"/>
</dbReference>
<evidence type="ECO:0000313" key="1">
    <source>
        <dbReference type="EMBL" id="MBK6975529.1"/>
    </source>
</evidence>
<gene>
    <name evidence="1" type="ORF">IPH26_22115</name>
</gene>
<organism evidence="1 2">
    <name type="scientific">Candidatus Methylophosphatis roskildensis</name>
    <dbReference type="NCBI Taxonomy" id="2899263"/>
    <lineage>
        <taxon>Bacteria</taxon>
        <taxon>Pseudomonadati</taxon>
        <taxon>Pseudomonadota</taxon>
        <taxon>Betaproteobacteria</taxon>
        <taxon>Nitrosomonadales</taxon>
        <taxon>Sterolibacteriaceae</taxon>
        <taxon>Candidatus Methylophosphatis</taxon>
    </lineage>
</organism>
<dbReference type="SUPFAM" id="SSF55136">
    <property type="entry name" value="Probable bacterial effector-binding domain"/>
    <property type="match status" value="1"/>
</dbReference>
<dbReference type="InterPro" id="IPR011256">
    <property type="entry name" value="Reg_factor_effector_dom_sf"/>
</dbReference>
<evidence type="ECO:0000313" key="2">
    <source>
        <dbReference type="Proteomes" id="UP000807785"/>
    </source>
</evidence>
<accession>A0A9D7E7R2</accession>
<dbReference type="InterPro" id="IPR006917">
    <property type="entry name" value="SOUL_heme-bd"/>
</dbReference>